<reference evidence="1 2" key="1">
    <citation type="submission" date="2020-02" db="EMBL/GenBank/DDBJ databases">
        <title>Rhodobacter algicola sp. nov., isolated from microalga culture.</title>
        <authorList>
            <person name="Park C.-Y."/>
        </authorList>
    </citation>
    <scope>NUCLEOTIDE SEQUENCE [LARGE SCALE GENOMIC DNA]</scope>
    <source>
        <strain evidence="1 2">ETT8</strain>
    </source>
</reference>
<protein>
    <submittedName>
        <fullName evidence="1">Uncharacterized protein</fullName>
    </submittedName>
</protein>
<comment type="caution">
    <text evidence="1">The sequence shown here is derived from an EMBL/GenBank/DDBJ whole genome shotgun (WGS) entry which is preliminary data.</text>
</comment>
<keyword evidence="2" id="KW-1185">Reference proteome</keyword>
<sequence length="292" mass="32499">MNKVFFTYVWGPPGNPAWPLTFATKAARSHARKVLTEGDLVFAVGTRGEPTEEAHKGRVVGAFRVSDLEVNTQDYDLPRKRDNPEYDSVTRFPFALHPITVWEITDPNNMFAELVGPLTPNHHLQAQSKIVELDTITAEPLLVLERREVPPAMPMTEFGKGLVMKKNSKLAPKHQGSFTGAFGDHEVWYVYALVLRDERKKPLAVKVGYSNAPDAREAAHNGPMAFEVTGLRWRAEFQQPTSSEDVAREVEQAVLNRFAKHQLASNGEILGGVDPVMVQSAIAMVMRDLSNA</sequence>
<evidence type="ECO:0000313" key="1">
    <source>
        <dbReference type="EMBL" id="NEX46969.1"/>
    </source>
</evidence>
<name>A0A6B3RVH9_9RHOB</name>
<accession>A0A6B3RVH9</accession>
<organism evidence="1 2">
    <name type="scientific">Pseudotabrizicola algicola</name>
    <dbReference type="NCBI Taxonomy" id="2709381"/>
    <lineage>
        <taxon>Bacteria</taxon>
        <taxon>Pseudomonadati</taxon>
        <taxon>Pseudomonadota</taxon>
        <taxon>Alphaproteobacteria</taxon>
        <taxon>Rhodobacterales</taxon>
        <taxon>Paracoccaceae</taxon>
        <taxon>Pseudotabrizicola</taxon>
    </lineage>
</organism>
<dbReference type="AlphaFoldDB" id="A0A6B3RVH9"/>
<evidence type="ECO:0000313" key="2">
    <source>
        <dbReference type="Proteomes" id="UP000481421"/>
    </source>
</evidence>
<dbReference type="Proteomes" id="UP000481421">
    <property type="component" value="Unassembled WGS sequence"/>
</dbReference>
<proteinExistence type="predicted"/>
<gene>
    <name evidence="1" type="ORF">G3572_12195</name>
</gene>
<dbReference type="EMBL" id="JAAIKE010000003">
    <property type="protein sequence ID" value="NEX46969.1"/>
    <property type="molecule type" value="Genomic_DNA"/>
</dbReference>
<dbReference type="RefSeq" id="WP_164612154.1">
    <property type="nucleotide sequence ID" value="NZ_JAAIKE010000003.1"/>
</dbReference>